<accession>A0AB37WBX7</accession>
<dbReference type="AlphaFoldDB" id="A0AB37WBX7"/>
<name>A0AB37WBX7_9PLEO</name>
<comment type="caution">
    <text evidence="2">The sequence shown here is derived from an EMBL/GenBank/DDBJ whole genome shotgun (WGS) entry which is preliminary data.</text>
</comment>
<gene>
    <name evidence="2" type="ORF">AA0115_g7603</name>
</gene>
<feature type="compositionally biased region" description="Polar residues" evidence="1">
    <location>
        <begin position="62"/>
        <end position="77"/>
    </location>
</feature>
<evidence type="ECO:0000256" key="1">
    <source>
        <dbReference type="SAM" id="MobiDB-lite"/>
    </source>
</evidence>
<reference evidence="2" key="2">
    <citation type="journal article" date="2019" name="bioRxiv">
        <title>Genomics, evolutionary history and diagnostics of the Alternaria alternata species group including apple and Asian pear pathotypes.</title>
        <authorList>
            <person name="Armitage A.D."/>
            <person name="Cockerton H.M."/>
            <person name="Sreenivasaprasad S."/>
            <person name="Woodhall J.W."/>
            <person name="Lane C.R."/>
            <person name="Harrison R.J."/>
            <person name="Clarkson J.P."/>
        </authorList>
    </citation>
    <scope>NUCLEOTIDE SEQUENCE</scope>
    <source>
        <strain evidence="2">FERA 1164</strain>
    </source>
</reference>
<protein>
    <submittedName>
        <fullName evidence="2">Uncharacterized protein</fullName>
    </submittedName>
</protein>
<evidence type="ECO:0000313" key="2">
    <source>
        <dbReference type="EMBL" id="RYN25447.1"/>
    </source>
</evidence>
<proteinExistence type="predicted"/>
<sequence>MAAGSRRHSRQNEEPDYYDSDLQADVRDLDFDNIDIPPRNVGPGPVTRARMQAAVKDRMETPTPQTTRGNDQQSDSGVWSDDSFAPETNPILHIESISAGPHAISALRKHIPARLLVKLSFLSELKFSKHSKPVAIANIRLLLGTFADKSLTRWGNPVYAYLRPNKNRSIGPMFTMEGDKSMDVGITS</sequence>
<evidence type="ECO:0000313" key="3">
    <source>
        <dbReference type="Proteomes" id="UP000292340"/>
    </source>
</evidence>
<dbReference type="Proteomes" id="UP000292340">
    <property type="component" value="Unassembled WGS sequence"/>
</dbReference>
<feature type="region of interest" description="Disordered" evidence="1">
    <location>
        <begin position="1"/>
        <end position="82"/>
    </location>
</feature>
<dbReference type="EMBL" id="PDXB01000019">
    <property type="protein sequence ID" value="RYN25447.1"/>
    <property type="molecule type" value="Genomic_DNA"/>
</dbReference>
<reference evidence="2" key="1">
    <citation type="submission" date="2017-10" db="EMBL/GenBank/DDBJ databases">
        <authorList>
            <person name="Armitage A.D."/>
            <person name="Barbara D.J."/>
            <person name="Woodhall J.W."/>
            <person name="Sreenivasaprasad S."/>
            <person name="Lane C.R."/>
            <person name="Clarkson J.P."/>
            <person name="Harrison R.J."/>
        </authorList>
    </citation>
    <scope>NUCLEOTIDE SEQUENCE</scope>
    <source>
        <strain evidence="2">FERA 1164</strain>
    </source>
</reference>
<organism evidence="2 3">
    <name type="scientific">Alternaria tenuissima</name>
    <dbReference type="NCBI Taxonomy" id="119927"/>
    <lineage>
        <taxon>Eukaryota</taxon>
        <taxon>Fungi</taxon>
        <taxon>Dikarya</taxon>
        <taxon>Ascomycota</taxon>
        <taxon>Pezizomycotina</taxon>
        <taxon>Dothideomycetes</taxon>
        <taxon>Pleosporomycetidae</taxon>
        <taxon>Pleosporales</taxon>
        <taxon>Pleosporineae</taxon>
        <taxon>Pleosporaceae</taxon>
        <taxon>Alternaria</taxon>
        <taxon>Alternaria sect. Alternaria</taxon>
        <taxon>Alternaria alternata complex</taxon>
    </lineage>
</organism>